<proteinExistence type="predicted"/>
<reference evidence="1" key="1">
    <citation type="submission" date="2021-01" db="EMBL/GenBank/DDBJ databases">
        <authorList>
            <consortium name="Genoscope - CEA"/>
            <person name="William W."/>
        </authorList>
    </citation>
    <scope>NUCLEOTIDE SEQUENCE</scope>
</reference>
<organism evidence="1 2">
    <name type="scientific">Paramecium sonneborni</name>
    <dbReference type="NCBI Taxonomy" id="65129"/>
    <lineage>
        <taxon>Eukaryota</taxon>
        <taxon>Sar</taxon>
        <taxon>Alveolata</taxon>
        <taxon>Ciliophora</taxon>
        <taxon>Intramacronucleata</taxon>
        <taxon>Oligohymenophorea</taxon>
        <taxon>Peniculida</taxon>
        <taxon>Parameciidae</taxon>
        <taxon>Paramecium</taxon>
    </lineage>
</organism>
<name>A0A8S1RMW2_9CILI</name>
<sequence length="234" mass="28265">MANIQPIEMKNFQRMLVGTIRKEKSKDYGKIYSKLIVVKLLIIKQMYSNWRILNDIERENGNLYKIVRKCNDFINYLMVVGFTTMMVKSRENRLRWMNYSHLYWCKNGIKVGRWDIMYEGQQLQSVGQYDQEGNEIKIGKWVDLDEGFETYKLVTYQGEYNINGMKEGNWEIMHNKSIHIQIYKYLIRRLEFIQRKSVVDHMNQKEIRKRLESGLNWMKNFNKINKSLIVSNMM</sequence>
<comment type="caution">
    <text evidence="1">The sequence shown here is derived from an EMBL/GenBank/DDBJ whole genome shotgun (WGS) entry which is preliminary data.</text>
</comment>
<evidence type="ECO:0000313" key="2">
    <source>
        <dbReference type="Proteomes" id="UP000692954"/>
    </source>
</evidence>
<dbReference type="AlphaFoldDB" id="A0A8S1RMW2"/>
<dbReference type="EMBL" id="CAJJDN010000227">
    <property type="protein sequence ID" value="CAD8129526.1"/>
    <property type="molecule type" value="Genomic_DNA"/>
</dbReference>
<protein>
    <submittedName>
        <fullName evidence="1">Uncharacterized protein</fullName>
    </submittedName>
</protein>
<accession>A0A8S1RMW2</accession>
<dbReference type="Proteomes" id="UP000692954">
    <property type="component" value="Unassembled WGS sequence"/>
</dbReference>
<keyword evidence="2" id="KW-1185">Reference proteome</keyword>
<gene>
    <name evidence="1" type="ORF">PSON_ATCC_30995.1.T2270017</name>
</gene>
<evidence type="ECO:0000313" key="1">
    <source>
        <dbReference type="EMBL" id="CAD8129526.1"/>
    </source>
</evidence>